<gene>
    <name evidence="3" type="ORF">FG486_02440</name>
</gene>
<sequence length="99" mass="11108">MRKGFVQCPHCNAPATIRTSEWVNETVKDLYLICLNTDCGHTWKAQLAAVFTLSPSAIPNPQINLPMAPSDYVRRRYPESAREPGNDPGHDPRQIPMFG</sequence>
<feature type="domain" description="Zinc finger Ogr/Delta-type" evidence="2">
    <location>
        <begin position="8"/>
        <end position="52"/>
    </location>
</feature>
<evidence type="ECO:0000259" key="2">
    <source>
        <dbReference type="Pfam" id="PF04606"/>
    </source>
</evidence>
<dbReference type="AlphaFoldDB" id="A0A7V8RB21"/>
<name>A0A7V8RB21_9SPHN</name>
<protein>
    <submittedName>
        <fullName evidence="3">Transcriptional regulator</fullName>
    </submittedName>
</protein>
<dbReference type="InterPro" id="IPR007684">
    <property type="entry name" value="Znf_Ogr/Delta"/>
</dbReference>
<dbReference type="EMBL" id="VDES01000001">
    <property type="protein sequence ID" value="MBA1373183.1"/>
    <property type="molecule type" value="Genomic_DNA"/>
</dbReference>
<dbReference type="Pfam" id="PF04606">
    <property type="entry name" value="Ogr_Delta"/>
    <property type="match status" value="1"/>
</dbReference>
<reference evidence="3 4" key="1">
    <citation type="journal article" date="1994" name="Int. J. Syst. Bacteriol.">
        <title>Phylogenetic positions of novel aerobic, bacteriochlorophyll a-containing bacteria and description of Roseococcus thiosulfatophilus gen. nov., sp. nov., Erythromicrobium ramosum gen. nov., sp. nov., and Erythrobacter litoralis sp. nov.</title>
        <authorList>
            <person name="Yurkov V."/>
            <person name="Stackebrandt E."/>
            <person name="Holmes A."/>
            <person name="Fuerst J.A."/>
            <person name="Hugenholtz P."/>
            <person name="Golecki J."/>
            <person name="Gad'on N."/>
            <person name="Gorlenko V.M."/>
            <person name="Kompantseva E.I."/>
            <person name="Drews G."/>
        </authorList>
    </citation>
    <scope>NUCLEOTIDE SEQUENCE [LARGE SCALE GENOMIC DNA]</scope>
    <source>
        <strain evidence="3 4">KR-99</strain>
    </source>
</reference>
<evidence type="ECO:0000313" key="4">
    <source>
        <dbReference type="Proteomes" id="UP000589292"/>
    </source>
</evidence>
<dbReference type="Proteomes" id="UP000589292">
    <property type="component" value="Unassembled WGS sequence"/>
</dbReference>
<keyword evidence="4" id="KW-1185">Reference proteome</keyword>
<accession>A0A7V8RB21</accession>
<proteinExistence type="predicted"/>
<comment type="caution">
    <text evidence="3">The sequence shown here is derived from an EMBL/GenBank/DDBJ whole genome shotgun (WGS) entry which is preliminary data.</text>
</comment>
<organism evidence="3 4">
    <name type="scientific">Sphingomonas ursincola</name>
    <dbReference type="NCBI Taxonomy" id="56361"/>
    <lineage>
        <taxon>Bacteria</taxon>
        <taxon>Pseudomonadati</taxon>
        <taxon>Pseudomonadota</taxon>
        <taxon>Alphaproteobacteria</taxon>
        <taxon>Sphingomonadales</taxon>
        <taxon>Sphingomonadaceae</taxon>
        <taxon>Sphingomonas</taxon>
    </lineage>
</organism>
<evidence type="ECO:0000313" key="3">
    <source>
        <dbReference type="EMBL" id="MBA1373183.1"/>
    </source>
</evidence>
<evidence type="ECO:0000256" key="1">
    <source>
        <dbReference type="SAM" id="MobiDB-lite"/>
    </source>
</evidence>
<feature type="region of interest" description="Disordered" evidence="1">
    <location>
        <begin position="75"/>
        <end position="99"/>
    </location>
</feature>
<feature type="compositionally biased region" description="Basic and acidic residues" evidence="1">
    <location>
        <begin position="75"/>
        <end position="93"/>
    </location>
</feature>